<accession>A0ACC0MX12</accession>
<name>A0ACC0MX12_RHOML</name>
<gene>
    <name evidence="1" type="ORF">RHMOL_Rhmol07G0011100</name>
</gene>
<evidence type="ECO:0000313" key="1">
    <source>
        <dbReference type="EMBL" id="KAI8545022.1"/>
    </source>
</evidence>
<evidence type="ECO:0000313" key="2">
    <source>
        <dbReference type="Proteomes" id="UP001062846"/>
    </source>
</evidence>
<dbReference type="EMBL" id="CM046394">
    <property type="protein sequence ID" value="KAI8545022.1"/>
    <property type="molecule type" value="Genomic_DNA"/>
</dbReference>
<reference evidence="1" key="1">
    <citation type="submission" date="2022-02" db="EMBL/GenBank/DDBJ databases">
        <title>Plant Genome Project.</title>
        <authorList>
            <person name="Zhang R.-G."/>
        </authorList>
    </citation>
    <scope>NUCLEOTIDE SEQUENCE</scope>
    <source>
        <strain evidence="1">AT1</strain>
    </source>
</reference>
<proteinExistence type="predicted"/>
<dbReference type="Proteomes" id="UP001062846">
    <property type="component" value="Chromosome 7"/>
</dbReference>
<comment type="caution">
    <text evidence="1">The sequence shown here is derived from an EMBL/GenBank/DDBJ whole genome shotgun (WGS) entry which is preliminary data.</text>
</comment>
<protein>
    <submittedName>
        <fullName evidence="1">Uncharacterized protein</fullName>
    </submittedName>
</protein>
<sequence>MARSLVPLMRLCSTLRSYSPMPAAPSFSRLFCAKSTPRGRCFLAVAPPTVPEFHSSSCFESEDNVFIRVLMPGVAEEDVDVHFERNNVVIHGLRKEEAYEEGDTVHVSDFGLRVGASEHLKLSEMKVVMNNGILKVVIPKAAKGGGGGFS</sequence>
<keyword evidence="2" id="KW-1185">Reference proteome</keyword>
<organism evidence="1 2">
    <name type="scientific">Rhododendron molle</name>
    <name type="common">Chinese azalea</name>
    <name type="synonym">Azalea mollis</name>
    <dbReference type="NCBI Taxonomy" id="49168"/>
    <lineage>
        <taxon>Eukaryota</taxon>
        <taxon>Viridiplantae</taxon>
        <taxon>Streptophyta</taxon>
        <taxon>Embryophyta</taxon>
        <taxon>Tracheophyta</taxon>
        <taxon>Spermatophyta</taxon>
        <taxon>Magnoliopsida</taxon>
        <taxon>eudicotyledons</taxon>
        <taxon>Gunneridae</taxon>
        <taxon>Pentapetalae</taxon>
        <taxon>asterids</taxon>
        <taxon>Ericales</taxon>
        <taxon>Ericaceae</taxon>
        <taxon>Ericoideae</taxon>
        <taxon>Rhodoreae</taxon>
        <taxon>Rhododendron</taxon>
    </lineage>
</organism>